<reference evidence="2" key="1">
    <citation type="journal article" date="2015" name="Nature">
        <title>Complex archaea that bridge the gap between prokaryotes and eukaryotes.</title>
        <authorList>
            <person name="Spang A."/>
            <person name="Saw J.H."/>
            <person name="Jorgensen S.L."/>
            <person name="Zaremba-Niedzwiedzka K."/>
            <person name="Martijn J."/>
            <person name="Lind A.E."/>
            <person name="van Eijk R."/>
            <person name="Schleper C."/>
            <person name="Guy L."/>
            <person name="Ettema T.J."/>
        </authorList>
    </citation>
    <scope>NUCLEOTIDE SEQUENCE</scope>
</reference>
<dbReference type="Pfam" id="PF01850">
    <property type="entry name" value="PIN"/>
    <property type="match status" value="1"/>
</dbReference>
<dbReference type="PANTHER" id="PTHR39677">
    <property type="entry name" value="RIBONUCLEASE VAPC6"/>
    <property type="match status" value="1"/>
</dbReference>
<dbReference type="PANTHER" id="PTHR39677:SF4">
    <property type="entry name" value="RIBONUCLEASE VAPC6"/>
    <property type="match status" value="1"/>
</dbReference>
<gene>
    <name evidence="2" type="ORF">LCGC14_2462940</name>
</gene>
<dbReference type="AlphaFoldDB" id="A0A0F9C0I3"/>
<proteinExistence type="predicted"/>
<evidence type="ECO:0000313" key="2">
    <source>
        <dbReference type="EMBL" id="KKL19692.1"/>
    </source>
</evidence>
<accession>A0A0F9C0I3</accession>
<dbReference type="SUPFAM" id="SSF88723">
    <property type="entry name" value="PIN domain-like"/>
    <property type="match status" value="1"/>
</dbReference>
<sequence>MNIVDSSGWLEYFSGGPNSEQFASPLQDSSSLIVPVVTIYEVFKVVLRESGENEAFQAVAAMQKGTIIDLTTSIAMNASKLSLQYSLPMADSIILSTAQAYDCLIWTQDSDFENLPGVKFFPKTKVGPTSA</sequence>
<dbReference type="InterPro" id="IPR029060">
    <property type="entry name" value="PIN-like_dom_sf"/>
</dbReference>
<name>A0A0F9C0I3_9ZZZZ</name>
<protein>
    <recommendedName>
        <fullName evidence="1">PIN domain-containing protein</fullName>
    </recommendedName>
</protein>
<organism evidence="2">
    <name type="scientific">marine sediment metagenome</name>
    <dbReference type="NCBI Taxonomy" id="412755"/>
    <lineage>
        <taxon>unclassified sequences</taxon>
        <taxon>metagenomes</taxon>
        <taxon>ecological metagenomes</taxon>
    </lineage>
</organism>
<feature type="domain" description="PIN" evidence="1">
    <location>
        <begin position="3"/>
        <end position="116"/>
    </location>
</feature>
<evidence type="ECO:0000259" key="1">
    <source>
        <dbReference type="Pfam" id="PF01850"/>
    </source>
</evidence>
<dbReference type="CDD" id="cd18686">
    <property type="entry name" value="PIN_VapC-like"/>
    <property type="match status" value="1"/>
</dbReference>
<dbReference type="EMBL" id="LAZR01038387">
    <property type="protein sequence ID" value="KKL19692.1"/>
    <property type="molecule type" value="Genomic_DNA"/>
</dbReference>
<dbReference type="InterPro" id="IPR002716">
    <property type="entry name" value="PIN_dom"/>
</dbReference>
<dbReference type="Gene3D" id="3.40.50.1010">
    <property type="entry name" value="5'-nuclease"/>
    <property type="match status" value="1"/>
</dbReference>
<comment type="caution">
    <text evidence="2">The sequence shown here is derived from an EMBL/GenBank/DDBJ whole genome shotgun (WGS) entry which is preliminary data.</text>
</comment>